<name>A0AAD9QE21_ACRCE</name>
<reference evidence="1" key="1">
    <citation type="journal article" date="2023" name="G3 (Bethesda)">
        <title>Whole genome assembly and annotation of the endangered Caribbean coral Acropora cervicornis.</title>
        <authorList>
            <person name="Selwyn J.D."/>
            <person name="Vollmer S.V."/>
        </authorList>
    </citation>
    <scope>NUCLEOTIDE SEQUENCE</scope>
    <source>
        <strain evidence="1">K2</strain>
    </source>
</reference>
<dbReference type="Proteomes" id="UP001249851">
    <property type="component" value="Unassembled WGS sequence"/>
</dbReference>
<feature type="non-terminal residue" evidence="1">
    <location>
        <position position="189"/>
    </location>
</feature>
<dbReference type="EMBL" id="JARQWQ010000041">
    <property type="protein sequence ID" value="KAK2559180.1"/>
    <property type="molecule type" value="Genomic_DNA"/>
</dbReference>
<gene>
    <name evidence="1" type="ORF">P5673_018315</name>
</gene>
<reference evidence="1" key="2">
    <citation type="journal article" date="2023" name="Science">
        <title>Genomic signatures of disease resistance in endangered staghorn corals.</title>
        <authorList>
            <person name="Vollmer S.V."/>
            <person name="Selwyn J.D."/>
            <person name="Despard B.A."/>
            <person name="Roesel C.L."/>
        </authorList>
    </citation>
    <scope>NUCLEOTIDE SEQUENCE</scope>
    <source>
        <strain evidence="1">K2</strain>
    </source>
</reference>
<evidence type="ECO:0000313" key="2">
    <source>
        <dbReference type="Proteomes" id="UP001249851"/>
    </source>
</evidence>
<evidence type="ECO:0000313" key="1">
    <source>
        <dbReference type="EMBL" id="KAK2559180.1"/>
    </source>
</evidence>
<feature type="non-terminal residue" evidence="1">
    <location>
        <position position="1"/>
    </location>
</feature>
<protein>
    <recommendedName>
        <fullName evidence="3">RNA-directed DNA polymerase from mobile element jockey</fullName>
    </recommendedName>
</protein>
<evidence type="ECO:0008006" key="3">
    <source>
        <dbReference type="Google" id="ProtNLM"/>
    </source>
</evidence>
<proteinExistence type="predicted"/>
<organism evidence="1 2">
    <name type="scientific">Acropora cervicornis</name>
    <name type="common">Staghorn coral</name>
    <dbReference type="NCBI Taxonomy" id="6130"/>
    <lineage>
        <taxon>Eukaryota</taxon>
        <taxon>Metazoa</taxon>
        <taxon>Cnidaria</taxon>
        <taxon>Anthozoa</taxon>
        <taxon>Hexacorallia</taxon>
        <taxon>Scleractinia</taxon>
        <taxon>Astrocoeniina</taxon>
        <taxon>Acroporidae</taxon>
        <taxon>Acropora</taxon>
    </lineage>
</organism>
<comment type="caution">
    <text evidence="1">The sequence shown here is derived from an EMBL/GenBank/DDBJ whole genome shotgun (WGS) entry which is preliminary data.</text>
</comment>
<dbReference type="AlphaFoldDB" id="A0AAD9QE21"/>
<sequence length="189" mass="21271">KATKRLYSLKVLRKAGVQQPDLVRIYCSLFQSVLEYGAPVWSALPGDLSNVIESVQRRELRIICPLVEYEAALISILHDYDVHEESALSSAKKLGRKIMLNCKSQGRHSGQFEARVHDLGTSLHIKMFLRVSRTTGTQEGWRSATRSCPNLLLFDPVCPIIWHASVASPSWGPYISNVIESVQRRALIK</sequence>
<keyword evidence="2" id="KW-1185">Reference proteome</keyword>
<accession>A0AAD9QE21</accession>